<dbReference type="AlphaFoldDB" id="A0A5P2BTV9"/>
<protein>
    <submittedName>
        <fullName evidence="4">Iron transporter</fullName>
    </submittedName>
</protein>
<dbReference type="PANTHER" id="PTHR30535">
    <property type="entry name" value="VITAMIN B12-BINDING PROTEIN"/>
    <property type="match status" value="1"/>
</dbReference>
<dbReference type="SUPFAM" id="SSF53807">
    <property type="entry name" value="Helical backbone' metal receptor"/>
    <property type="match status" value="1"/>
</dbReference>
<evidence type="ECO:0000256" key="1">
    <source>
        <dbReference type="ARBA" id="ARBA00008814"/>
    </source>
</evidence>
<dbReference type="Gene3D" id="3.40.50.1980">
    <property type="entry name" value="Nitrogenase molybdenum iron protein domain"/>
    <property type="match status" value="2"/>
</dbReference>
<evidence type="ECO:0000313" key="5">
    <source>
        <dbReference type="Proteomes" id="UP000322927"/>
    </source>
</evidence>
<feature type="domain" description="Fe/B12 periplasmic-binding" evidence="3">
    <location>
        <begin position="63"/>
        <end position="342"/>
    </location>
</feature>
<evidence type="ECO:0000256" key="2">
    <source>
        <dbReference type="SAM" id="SignalP"/>
    </source>
</evidence>
<name>A0A5P2BTV9_STRVZ</name>
<dbReference type="OrthoDB" id="9797850at2"/>
<accession>A0A5P2BTV9</accession>
<dbReference type="PROSITE" id="PS51257">
    <property type="entry name" value="PROKAR_LIPOPROTEIN"/>
    <property type="match status" value="1"/>
</dbReference>
<evidence type="ECO:0000259" key="3">
    <source>
        <dbReference type="PROSITE" id="PS50983"/>
    </source>
</evidence>
<feature type="signal peptide" evidence="2">
    <location>
        <begin position="1"/>
        <end position="26"/>
    </location>
</feature>
<organism evidence="4 5">
    <name type="scientific">Streptomyces venezuelae</name>
    <dbReference type="NCBI Taxonomy" id="54571"/>
    <lineage>
        <taxon>Bacteria</taxon>
        <taxon>Bacillati</taxon>
        <taxon>Actinomycetota</taxon>
        <taxon>Actinomycetes</taxon>
        <taxon>Kitasatosporales</taxon>
        <taxon>Streptomycetaceae</taxon>
        <taxon>Streptomyces</taxon>
    </lineage>
</organism>
<dbReference type="InterPro" id="IPR002491">
    <property type="entry name" value="ABC_transptr_periplasmic_BD"/>
</dbReference>
<feature type="chain" id="PRO_5038686875" evidence="2">
    <location>
        <begin position="27"/>
        <end position="342"/>
    </location>
</feature>
<comment type="similarity">
    <text evidence="1">Belongs to the bacterial solute-binding protein 8 family.</text>
</comment>
<reference evidence="4 5" key="1">
    <citation type="submission" date="2018-05" db="EMBL/GenBank/DDBJ databases">
        <title>Streptomyces venezuelae.</title>
        <authorList>
            <person name="Kim W."/>
            <person name="Lee N."/>
            <person name="Cho B.-K."/>
        </authorList>
    </citation>
    <scope>NUCLEOTIDE SEQUENCE [LARGE SCALE GENOMIC DNA]</scope>
    <source>
        <strain evidence="4 5">ATCC 14584</strain>
    </source>
</reference>
<dbReference type="Proteomes" id="UP000322927">
    <property type="component" value="Chromosome"/>
</dbReference>
<dbReference type="CDD" id="cd01148">
    <property type="entry name" value="TroA_a"/>
    <property type="match status" value="1"/>
</dbReference>
<proteinExistence type="inferred from homology"/>
<sequence length="342" mass="36832">MTRPPFPRALAAGLLATGLLLTGCGAEVESAAGGKPGTGTGQDADTVTVSNCGKDVTYKRPERAIAYDVSGAEKMFALGLADRMRGYVMNKLGDPSIKGSPWREKYAEVDRLGNERITREIVVDAKADWVLAGWNSGFSEERGITPALLDKVGVASYLHTETCWDYGDKSVDTSPLQALYKDLDNLGKIFGVRKRADELVGDLKKRVAALKKTWPAQGDPAKVFVYDSGTDQPFTAGRHAAPDDIITAAGGANVFGDLDKGWTTVGWEPVIKAKPDVIVIVDYADQPAKDKIAYLKKLPSLKSVPAVRNNRFHVMSYGDVVSGPRNVAGAEDLGRYLRSVGR</sequence>
<evidence type="ECO:0000313" key="4">
    <source>
        <dbReference type="EMBL" id="QES32491.1"/>
    </source>
</evidence>
<dbReference type="InterPro" id="IPR050902">
    <property type="entry name" value="ABC_Transporter_SBP"/>
</dbReference>
<keyword evidence="2" id="KW-0732">Signal</keyword>
<dbReference type="PROSITE" id="PS50983">
    <property type="entry name" value="FE_B12_PBP"/>
    <property type="match status" value="1"/>
</dbReference>
<dbReference type="RefSeq" id="WP_150214172.1">
    <property type="nucleotide sequence ID" value="NZ_CP029192.1"/>
</dbReference>
<dbReference type="PANTHER" id="PTHR30535:SF7">
    <property type="entry name" value="IRON(III) DICITRATE-BINDING PROTEIN"/>
    <property type="match status" value="1"/>
</dbReference>
<gene>
    <name evidence="4" type="ORF">DEJ48_02900</name>
</gene>
<dbReference type="Pfam" id="PF01497">
    <property type="entry name" value="Peripla_BP_2"/>
    <property type="match status" value="1"/>
</dbReference>
<dbReference type="EMBL" id="CP029192">
    <property type="protein sequence ID" value="QES32491.1"/>
    <property type="molecule type" value="Genomic_DNA"/>
</dbReference>